<proteinExistence type="predicted"/>
<dbReference type="AlphaFoldDB" id="A0A0V1EKD1"/>
<comment type="caution">
    <text evidence="1">The sequence shown here is derived from an EMBL/GenBank/DDBJ whole genome shotgun (WGS) entry which is preliminary data.</text>
</comment>
<reference evidence="1 2" key="1">
    <citation type="submission" date="2015-01" db="EMBL/GenBank/DDBJ databases">
        <title>Evolution of Trichinella species and genotypes.</title>
        <authorList>
            <person name="Korhonen P.K."/>
            <person name="Edoardo P."/>
            <person name="Giuseppe L.R."/>
            <person name="Gasser R.B."/>
        </authorList>
    </citation>
    <scope>NUCLEOTIDE SEQUENCE [LARGE SCALE GENOMIC DNA]</scope>
    <source>
        <strain evidence="1">ISS13</strain>
    </source>
</reference>
<organism evidence="1 2">
    <name type="scientific">Trichinella pseudospiralis</name>
    <name type="common">Parasitic roundworm</name>
    <dbReference type="NCBI Taxonomy" id="6337"/>
    <lineage>
        <taxon>Eukaryota</taxon>
        <taxon>Metazoa</taxon>
        <taxon>Ecdysozoa</taxon>
        <taxon>Nematoda</taxon>
        <taxon>Enoplea</taxon>
        <taxon>Dorylaimia</taxon>
        <taxon>Trichinellida</taxon>
        <taxon>Trichinellidae</taxon>
        <taxon>Trichinella</taxon>
    </lineage>
</organism>
<dbReference type="Proteomes" id="UP000054632">
    <property type="component" value="Unassembled WGS sequence"/>
</dbReference>
<accession>A0A0V1EKD1</accession>
<sequence length="187" mass="20349">MELTPSVGENGKYALGMAMQCNSLSSNFQTSHCNSTSAGRLSSHAIPVCHSDWNICFARTVKGVSPPSGSNTEAAVRRRSLLVSWFWLAANSGGRKVSSSSCGFQETPRVFHKQLYLSLKISLVGRSTNASGALLRQMESPTGEQLRRPMSKIPCLLYGVTTNHQVVYIHTCHNIIDDSTETVTLLS</sequence>
<dbReference type="EMBL" id="JYDR01000027">
    <property type="protein sequence ID" value="KRY74261.1"/>
    <property type="molecule type" value="Genomic_DNA"/>
</dbReference>
<evidence type="ECO:0000313" key="2">
    <source>
        <dbReference type="Proteomes" id="UP000054632"/>
    </source>
</evidence>
<gene>
    <name evidence="1" type="ORF">T4A_2298</name>
</gene>
<name>A0A0V1EKD1_TRIPS</name>
<protein>
    <submittedName>
        <fullName evidence="1">Uncharacterized protein</fullName>
    </submittedName>
</protein>
<evidence type="ECO:0000313" key="1">
    <source>
        <dbReference type="EMBL" id="KRY74261.1"/>
    </source>
</evidence>